<accession>A0A0G4H1Y7</accession>
<sequence length="433" mass="46515">MEAQQYLHRPRADGTRDVTVLKKNGDMVTVSIPRALSDDMKKQLTGRAADSTLDNMLLSGWVGIRRYGHGLGDWLKRHRAVYLRFVPTMDESARSTLPRSLSTDELQQLVDEAHRCVPDLGIDPVASHPSALRLDRGVIEHEVLMALESDEPFPLLRSLGLEDLLLSNHAQYSSKIPAIPPAPSRRRRRDSGDDDDSHRPSRRRASRLPAVAAHPSRQPKRKARSPALDPAFPQISSPLRKVPSPERDKGRDVAAAAAAARGRSPPLSPQPMDEDPPPPAAAAAAAASVVMPKAAPARPSAAAPAARRLPSPPPWAVHPQPAALASPLRRSNPPPPAAASPERSRFSRPLQSPASPPPPPPPLLSPPPSPPPAAAAAAARQPRPAGPSVHSVDLFYDSDEGEAEEDESDRDEESHVGGDYPVCVRPFRPAAVA</sequence>
<dbReference type="InParanoid" id="A0A0G4H1Y7"/>
<feature type="region of interest" description="Disordered" evidence="1">
    <location>
        <begin position="175"/>
        <end position="433"/>
    </location>
</feature>
<name>A0A0G4H1Y7_VITBC</name>
<dbReference type="VEuPathDB" id="CryptoDB:Vbra_23090"/>
<reference evidence="2 3" key="1">
    <citation type="submission" date="2014-11" db="EMBL/GenBank/DDBJ databases">
        <authorList>
            <person name="Zhu J."/>
            <person name="Qi W."/>
            <person name="Song R."/>
        </authorList>
    </citation>
    <scope>NUCLEOTIDE SEQUENCE [LARGE SCALE GENOMIC DNA]</scope>
</reference>
<feature type="compositionally biased region" description="Low complexity" evidence="1">
    <location>
        <begin position="281"/>
        <end position="309"/>
    </location>
</feature>
<evidence type="ECO:0000313" key="3">
    <source>
        <dbReference type="Proteomes" id="UP000041254"/>
    </source>
</evidence>
<proteinExistence type="predicted"/>
<dbReference type="Proteomes" id="UP000041254">
    <property type="component" value="Unassembled WGS sequence"/>
</dbReference>
<feature type="compositionally biased region" description="Low complexity" evidence="1">
    <location>
        <begin position="374"/>
        <end position="383"/>
    </location>
</feature>
<gene>
    <name evidence="2" type="ORF">Vbra_23090</name>
</gene>
<dbReference type="STRING" id="1169540.A0A0G4H1Y7"/>
<evidence type="ECO:0000256" key="1">
    <source>
        <dbReference type="SAM" id="MobiDB-lite"/>
    </source>
</evidence>
<organism evidence="2 3">
    <name type="scientific">Vitrella brassicaformis (strain CCMP3155)</name>
    <dbReference type="NCBI Taxonomy" id="1169540"/>
    <lineage>
        <taxon>Eukaryota</taxon>
        <taxon>Sar</taxon>
        <taxon>Alveolata</taxon>
        <taxon>Colpodellida</taxon>
        <taxon>Vitrellaceae</taxon>
        <taxon>Vitrella</taxon>
    </lineage>
</organism>
<feature type="compositionally biased region" description="Pro residues" evidence="1">
    <location>
        <begin position="354"/>
        <end position="373"/>
    </location>
</feature>
<dbReference type="EMBL" id="CDMY01000945">
    <property type="protein sequence ID" value="CEM37519.1"/>
    <property type="molecule type" value="Genomic_DNA"/>
</dbReference>
<feature type="compositionally biased region" description="Acidic residues" evidence="1">
    <location>
        <begin position="396"/>
        <end position="411"/>
    </location>
</feature>
<feature type="compositionally biased region" description="Basic and acidic residues" evidence="1">
    <location>
        <begin position="243"/>
        <end position="252"/>
    </location>
</feature>
<keyword evidence="3" id="KW-1185">Reference proteome</keyword>
<evidence type="ECO:0000313" key="2">
    <source>
        <dbReference type="EMBL" id="CEM37519.1"/>
    </source>
</evidence>
<dbReference type="AlphaFoldDB" id="A0A0G4H1Y7"/>
<protein>
    <submittedName>
        <fullName evidence="2">Uncharacterized protein</fullName>
    </submittedName>
</protein>